<feature type="transmembrane region" description="Helical" evidence="5">
    <location>
        <begin position="146"/>
        <end position="168"/>
    </location>
</feature>
<feature type="transmembrane region" description="Helical" evidence="5">
    <location>
        <begin position="340"/>
        <end position="361"/>
    </location>
</feature>
<feature type="transmembrane region" description="Helical" evidence="5">
    <location>
        <begin position="57"/>
        <end position="77"/>
    </location>
</feature>
<feature type="transmembrane region" description="Helical" evidence="5">
    <location>
        <begin position="303"/>
        <end position="320"/>
    </location>
</feature>
<keyword evidence="8" id="KW-1185">Reference proteome</keyword>
<dbReference type="Pfam" id="PF07690">
    <property type="entry name" value="MFS_1"/>
    <property type="match status" value="1"/>
</dbReference>
<feature type="transmembrane region" description="Helical" evidence="5">
    <location>
        <begin position="367"/>
        <end position="388"/>
    </location>
</feature>
<dbReference type="Gene3D" id="1.20.1250.20">
    <property type="entry name" value="MFS general substrate transporter like domains"/>
    <property type="match status" value="1"/>
</dbReference>
<dbReference type="InterPro" id="IPR011701">
    <property type="entry name" value="MFS"/>
</dbReference>
<dbReference type="EMBL" id="JACHHG010000005">
    <property type="protein sequence ID" value="MBB6098316.1"/>
    <property type="molecule type" value="Genomic_DNA"/>
</dbReference>
<sequence length="477" mass="48468">MTSPLPPQTPSPPGPFGPRYRALSLGVLLMVLLIAFESLAVATVLPVVARDLGGRELYGWAFSGFLLTNVVGTVTAGRVADQRGSVLPLLVGLALFALGLLVAGFAGSMAVLIVGRVLQGLGGGALMALAYVMIGRAYPETMRARMLALLSSAWVLPALVGPAVAGVLTDALGWRSVFLLLLPLVAVAATLTLPALRRLPAAGGRVDGGPIRDAILLATGSALLLSALTLVSRNPWGALALALPGVALMAWTARRVFPAGTLRARSGLGAGIAVRGLLAWGFFGAEAFLPLGLGELRGLTPTQAGLTLTLGALLWSLGSWTQARLDGRDRGYGRRRRVQLGMGLVLCAIILAALTVVWTALPVWAGALAWAIGGFGMGLAFPTNTLIVMDSAPPEQVGSVSGALQTADVLCSALSAGLGGALLALAAAQGWSEANGLALAFGGALLGGLLGPLAASRLPARPLSGNRAEPESVTAAH</sequence>
<feature type="transmembrane region" description="Helical" evidence="5">
    <location>
        <begin position="22"/>
        <end position="45"/>
    </location>
</feature>
<accession>A0A841HZM1</accession>
<dbReference type="PANTHER" id="PTHR23501:SF154">
    <property type="entry name" value="MULTIDRUG-EFFLUX TRANSPORTER RV1634-RELATED"/>
    <property type="match status" value="1"/>
</dbReference>
<dbReference type="InterPro" id="IPR020846">
    <property type="entry name" value="MFS_dom"/>
</dbReference>
<feature type="transmembrane region" description="Helical" evidence="5">
    <location>
        <begin position="214"/>
        <end position="230"/>
    </location>
</feature>
<feature type="transmembrane region" description="Helical" evidence="5">
    <location>
        <begin position="409"/>
        <end position="431"/>
    </location>
</feature>
<feature type="transmembrane region" description="Helical" evidence="5">
    <location>
        <begin position="174"/>
        <end position="193"/>
    </location>
</feature>
<dbReference type="PANTHER" id="PTHR23501">
    <property type="entry name" value="MAJOR FACILITATOR SUPERFAMILY"/>
    <property type="match status" value="1"/>
</dbReference>
<feature type="domain" description="Major facilitator superfamily (MFS) profile" evidence="6">
    <location>
        <begin position="23"/>
        <end position="459"/>
    </location>
</feature>
<evidence type="ECO:0000259" key="6">
    <source>
        <dbReference type="PROSITE" id="PS50850"/>
    </source>
</evidence>
<proteinExistence type="predicted"/>
<feature type="transmembrane region" description="Helical" evidence="5">
    <location>
        <begin position="265"/>
        <end position="283"/>
    </location>
</feature>
<dbReference type="Proteomes" id="UP000569951">
    <property type="component" value="Unassembled WGS sequence"/>
</dbReference>
<gene>
    <name evidence="7" type="ORF">HNR42_001741</name>
</gene>
<keyword evidence="3 5" id="KW-1133">Transmembrane helix</keyword>
<dbReference type="SUPFAM" id="SSF103473">
    <property type="entry name" value="MFS general substrate transporter"/>
    <property type="match status" value="1"/>
</dbReference>
<evidence type="ECO:0000256" key="5">
    <source>
        <dbReference type="SAM" id="Phobius"/>
    </source>
</evidence>
<evidence type="ECO:0000313" key="7">
    <source>
        <dbReference type="EMBL" id="MBB6098316.1"/>
    </source>
</evidence>
<dbReference type="RefSeq" id="WP_343058283.1">
    <property type="nucleotide sequence ID" value="NZ_JACHHG010000005.1"/>
</dbReference>
<name>A0A841HZM1_9DEIO</name>
<evidence type="ECO:0000313" key="8">
    <source>
        <dbReference type="Proteomes" id="UP000569951"/>
    </source>
</evidence>
<comment type="subcellular location">
    <subcellularLocation>
        <location evidence="1">Membrane</location>
        <topology evidence="1">Multi-pass membrane protein</topology>
    </subcellularLocation>
</comment>
<comment type="caution">
    <text evidence="7">The sequence shown here is derived from an EMBL/GenBank/DDBJ whole genome shotgun (WGS) entry which is preliminary data.</text>
</comment>
<evidence type="ECO:0000256" key="3">
    <source>
        <dbReference type="ARBA" id="ARBA00022989"/>
    </source>
</evidence>
<dbReference type="Gene3D" id="1.20.1720.10">
    <property type="entry name" value="Multidrug resistance protein D"/>
    <property type="match status" value="1"/>
</dbReference>
<organism evidence="7 8">
    <name type="scientific">Deinobacterium chartae</name>
    <dbReference type="NCBI Taxonomy" id="521158"/>
    <lineage>
        <taxon>Bacteria</taxon>
        <taxon>Thermotogati</taxon>
        <taxon>Deinococcota</taxon>
        <taxon>Deinococci</taxon>
        <taxon>Deinococcales</taxon>
        <taxon>Deinococcaceae</taxon>
        <taxon>Deinobacterium</taxon>
    </lineage>
</organism>
<keyword evidence="2 5" id="KW-0812">Transmembrane</keyword>
<reference evidence="7 8" key="1">
    <citation type="submission" date="2020-08" db="EMBL/GenBank/DDBJ databases">
        <title>Genomic Encyclopedia of Type Strains, Phase IV (KMG-IV): sequencing the most valuable type-strain genomes for metagenomic binning, comparative biology and taxonomic classification.</title>
        <authorList>
            <person name="Goeker M."/>
        </authorList>
    </citation>
    <scope>NUCLEOTIDE SEQUENCE [LARGE SCALE GENOMIC DNA]</scope>
    <source>
        <strain evidence="7 8">DSM 21458</strain>
    </source>
</reference>
<dbReference type="GO" id="GO:0005886">
    <property type="term" value="C:plasma membrane"/>
    <property type="evidence" value="ECO:0007669"/>
    <property type="project" value="TreeGrafter"/>
</dbReference>
<feature type="transmembrane region" description="Helical" evidence="5">
    <location>
        <begin position="236"/>
        <end position="253"/>
    </location>
</feature>
<evidence type="ECO:0000256" key="4">
    <source>
        <dbReference type="ARBA" id="ARBA00023136"/>
    </source>
</evidence>
<feature type="transmembrane region" description="Helical" evidence="5">
    <location>
        <begin position="89"/>
        <end position="111"/>
    </location>
</feature>
<feature type="transmembrane region" description="Helical" evidence="5">
    <location>
        <begin position="117"/>
        <end position="134"/>
    </location>
</feature>
<dbReference type="GO" id="GO:0022857">
    <property type="term" value="F:transmembrane transporter activity"/>
    <property type="evidence" value="ECO:0007669"/>
    <property type="project" value="InterPro"/>
</dbReference>
<protein>
    <submittedName>
        <fullName evidence="7">MFS family permease</fullName>
    </submittedName>
</protein>
<dbReference type="InterPro" id="IPR036259">
    <property type="entry name" value="MFS_trans_sf"/>
</dbReference>
<feature type="transmembrane region" description="Helical" evidence="5">
    <location>
        <begin position="437"/>
        <end position="455"/>
    </location>
</feature>
<dbReference type="AlphaFoldDB" id="A0A841HZM1"/>
<dbReference type="PROSITE" id="PS50850">
    <property type="entry name" value="MFS"/>
    <property type="match status" value="1"/>
</dbReference>
<evidence type="ECO:0000256" key="1">
    <source>
        <dbReference type="ARBA" id="ARBA00004141"/>
    </source>
</evidence>
<evidence type="ECO:0000256" key="2">
    <source>
        <dbReference type="ARBA" id="ARBA00022692"/>
    </source>
</evidence>
<keyword evidence="4 5" id="KW-0472">Membrane</keyword>